<dbReference type="RefSeq" id="WP_130990638.1">
    <property type="nucleotide sequence ID" value="NZ_SISK01000004.1"/>
</dbReference>
<comment type="similarity">
    <text evidence="3 18">Belongs to the thiolase-like superfamily. Beta-ketoacyl-ACP synthases family.</text>
</comment>
<comment type="catalytic activity">
    <reaction evidence="16">
        <text>(3Z)-decenoyl-[ACP] + malonyl-[ACP] + H(+) = 3-oxo-(5Z)-dodecenoyl-[ACP] + holo-[ACP] + CO2</text>
        <dbReference type="Rhea" id="RHEA:54940"/>
        <dbReference type="Rhea" id="RHEA-COMP:9623"/>
        <dbReference type="Rhea" id="RHEA-COMP:9685"/>
        <dbReference type="Rhea" id="RHEA-COMP:9927"/>
        <dbReference type="Rhea" id="RHEA-COMP:14042"/>
        <dbReference type="ChEBI" id="CHEBI:15378"/>
        <dbReference type="ChEBI" id="CHEBI:16526"/>
        <dbReference type="ChEBI" id="CHEBI:64479"/>
        <dbReference type="ChEBI" id="CHEBI:78449"/>
        <dbReference type="ChEBI" id="CHEBI:78798"/>
        <dbReference type="ChEBI" id="CHEBI:138410"/>
    </reaction>
    <physiologicalReaction direction="left-to-right" evidence="16">
        <dbReference type="Rhea" id="RHEA:54941"/>
    </physiologicalReaction>
</comment>
<evidence type="ECO:0000259" key="19">
    <source>
        <dbReference type="PROSITE" id="PS52004"/>
    </source>
</evidence>
<dbReference type="AlphaFoldDB" id="A0A4Q9G1D4"/>
<dbReference type="Pfam" id="PF02801">
    <property type="entry name" value="Ketoacyl-synt_C"/>
    <property type="match status" value="1"/>
</dbReference>
<organism evidence="20 21">
    <name type="scientific">Paracoccus subflavus</name>
    <dbReference type="NCBI Taxonomy" id="2528244"/>
    <lineage>
        <taxon>Bacteria</taxon>
        <taxon>Pseudomonadati</taxon>
        <taxon>Pseudomonadota</taxon>
        <taxon>Alphaproteobacteria</taxon>
        <taxon>Rhodobacterales</taxon>
        <taxon>Paracoccaceae</taxon>
        <taxon>Paracoccus</taxon>
    </lineage>
</organism>
<evidence type="ECO:0000256" key="11">
    <source>
        <dbReference type="ARBA" id="ARBA00023160"/>
    </source>
</evidence>
<keyword evidence="7" id="KW-0444">Lipid biosynthesis</keyword>
<evidence type="ECO:0000256" key="3">
    <source>
        <dbReference type="ARBA" id="ARBA00008467"/>
    </source>
</evidence>
<feature type="domain" description="Ketosynthase family 3 (KS3)" evidence="19">
    <location>
        <begin position="1"/>
        <end position="406"/>
    </location>
</feature>
<dbReference type="NCBIfam" id="NF005935">
    <property type="entry name" value="PRK07967.1"/>
    <property type="match status" value="1"/>
</dbReference>
<evidence type="ECO:0000313" key="20">
    <source>
        <dbReference type="EMBL" id="TBN41158.1"/>
    </source>
</evidence>
<evidence type="ECO:0000256" key="13">
    <source>
        <dbReference type="ARBA" id="ARBA00039450"/>
    </source>
</evidence>
<comment type="catalytic activity">
    <reaction evidence="17">
        <text>a fatty acyl-[ACP] + malonyl-[ACP] + H(+) = a 3-oxoacyl-[ACP] + holo-[ACP] + CO2</text>
        <dbReference type="Rhea" id="RHEA:22836"/>
        <dbReference type="Rhea" id="RHEA-COMP:9623"/>
        <dbReference type="Rhea" id="RHEA-COMP:9685"/>
        <dbReference type="Rhea" id="RHEA-COMP:9916"/>
        <dbReference type="Rhea" id="RHEA-COMP:14125"/>
        <dbReference type="ChEBI" id="CHEBI:15378"/>
        <dbReference type="ChEBI" id="CHEBI:16526"/>
        <dbReference type="ChEBI" id="CHEBI:64479"/>
        <dbReference type="ChEBI" id="CHEBI:78449"/>
        <dbReference type="ChEBI" id="CHEBI:78776"/>
        <dbReference type="ChEBI" id="CHEBI:138651"/>
        <dbReference type="EC" id="2.3.1.41"/>
    </reaction>
    <physiologicalReaction direction="left-to-right" evidence="17">
        <dbReference type="Rhea" id="RHEA:22837"/>
    </physiologicalReaction>
</comment>
<gene>
    <name evidence="20" type="ORF">EYE42_07205</name>
</gene>
<comment type="subunit">
    <text evidence="4">Homodimer.</text>
</comment>
<evidence type="ECO:0000256" key="7">
    <source>
        <dbReference type="ARBA" id="ARBA00022516"/>
    </source>
</evidence>
<dbReference type="InterPro" id="IPR018201">
    <property type="entry name" value="Ketoacyl_synth_AS"/>
</dbReference>
<dbReference type="SUPFAM" id="SSF53901">
    <property type="entry name" value="Thiolase-like"/>
    <property type="match status" value="2"/>
</dbReference>
<evidence type="ECO:0000256" key="8">
    <source>
        <dbReference type="ARBA" id="ARBA00022679"/>
    </source>
</evidence>
<proteinExistence type="inferred from homology"/>
<keyword evidence="6" id="KW-0963">Cytoplasm</keyword>
<keyword evidence="10" id="KW-0443">Lipid metabolism</keyword>
<evidence type="ECO:0000256" key="4">
    <source>
        <dbReference type="ARBA" id="ARBA00011738"/>
    </source>
</evidence>
<keyword evidence="11" id="KW-0275">Fatty acid biosynthesis</keyword>
<evidence type="ECO:0000256" key="10">
    <source>
        <dbReference type="ARBA" id="ARBA00023098"/>
    </source>
</evidence>
<name>A0A4Q9G1D4_9RHOB</name>
<dbReference type="GO" id="GO:0004315">
    <property type="term" value="F:3-oxoacyl-[acyl-carrier-protein] synthase activity"/>
    <property type="evidence" value="ECO:0007669"/>
    <property type="project" value="UniProtKB-EC"/>
</dbReference>
<evidence type="ECO:0000256" key="14">
    <source>
        <dbReference type="ARBA" id="ARBA00041620"/>
    </source>
</evidence>
<dbReference type="GO" id="GO:0006633">
    <property type="term" value="P:fatty acid biosynthetic process"/>
    <property type="evidence" value="ECO:0007669"/>
    <property type="project" value="UniProtKB-KW"/>
</dbReference>
<evidence type="ECO:0000256" key="1">
    <source>
        <dbReference type="ARBA" id="ARBA00004496"/>
    </source>
</evidence>
<dbReference type="Gene3D" id="3.40.47.10">
    <property type="match status" value="2"/>
</dbReference>
<dbReference type="PROSITE" id="PS52004">
    <property type="entry name" value="KS3_2"/>
    <property type="match status" value="1"/>
</dbReference>
<evidence type="ECO:0000256" key="18">
    <source>
        <dbReference type="RuleBase" id="RU003694"/>
    </source>
</evidence>
<evidence type="ECO:0000256" key="2">
    <source>
        <dbReference type="ARBA" id="ARBA00005194"/>
    </source>
</evidence>
<evidence type="ECO:0000256" key="6">
    <source>
        <dbReference type="ARBA" id="ARBA00022490"/>
    </source>
</evidence>
<evidence type="ECO:0000313" key="21">
    <source>
        <dbReference type="Proteomes" id="UP000293520"/>
    </source>
</evidence>
<comment type="pathway">
    <text evidence="2">Lipid metabolism; fatty acid biosynthesis.</text>
</comment>
<dbReference type="EC" id="2.3.1.41" evidence="5"/>
<dbReference type="InterPro" id="IPR014031">
    <property type="entry name" value="Ketoacyl_synth_C"/>
</dbReference>
<reference evidence="20 21" key="1">
    <citation type="submission" date="2019-02" db="EMBL/GenBank/DDBJ databases">
        <title>Paracoccus subflavus sp. nov., isolated from marine sediment of the Pacific Ocean.</title>
        <authorList>
            <person name="Zhang G."/>
        </authorList>
    </citation>
    <scope>NUCLEOTIDE SEQUENCE [LARGE SCALE GENOMIC DNA]</scope>
    <source>
        <strain evidence="20 21">GY0581</strain>
    </source>
</reference>
<comment type="subcellular location">
    <subcellularLocation>
        <location evidence="1">Cytoplasm</location>
    </subcellularLocation>
</comment>
<dbReference type="InterPro" id="IPR014030">
    <property type="entry name" value="Ketoacyl_synth_N"/>
</dbReference>
<dbReference type="SMART" id="SM00825">
    <property type="entry name" value="PKS_KS"/>
    <property type="match status" value="1"/>
</dbReference>
<keyword evidence="12" id="KW-0012">Acyltransferase</keyword>
<dbReference type="InterPro" id="IPR020841">
    <property type="entry name" value="PKS_Beta-ketoAc_synthase_dom"/>
</dbReference>
<protein>
    <recommendedName>
        <fullName evidence="13">3-oxoacyl-[acyl-carrier-protein] synthase 1</fullName>
        <ecNumber evidence="5">2.3.1.41</ecNumber>
    </recommendedName>
    <alternativeName>
        <fullName evidence="14">3-oxoacyl-[acyl-carrier-protein] synthase I</fullName>
    </alternativeName>
    <alternativeName>
        <fullName evidence="15">Beta-ketoacyl-ACP synthase I</fullName>
    </alternativeName>
</protein>
<dbReference type="GO" id="GO:0005829">
    <property type="term" value="C:cytosol"/>
    <property type="evidence" value="ECO:0007669"/>
    <property type="project" value="TreeGrafter"/>
</dbReference>
<evidence type="ECO:0000256" key="9">
    <source>
        <dbReference type="ARBA" id="ARBA00022832"/>
    </source>
</evidence>
<dbReference type="InterPro" id="IPR000794">
    <property type="entry name" value="Beta-ketoacyl_synthase"/>
</dbReference>
<evidence type="ECO:0000256" key="17">
    <source>
        <dbReference type="ARBA" id="ARBA00048506"/>
    </source>
</evidence>
<accession>A0A4Q9G1D4</accession>
<dbReference type="PANTHER" id="PTHR11712:SF306">
    <property type="entry name" value="3-OXOACYL-[ACYL-CARRIER-PROTEIN] SYNTHASE 1"/>
    <property type="match status" value="1"/>
</dbReference>
<evidence type="ECO:0000256" key="16">
    <source>
        <dbReference type="ARBA" id="ARBA00048121"/>
    </source>
</evidence>
<dbReference type="Pfam" id="PF00109">
    <property type="entry name" value="ketoacyl-synt"/>
    <property type="match status" value="1"/>
</dbReference>
<keyword evidence="8 18" id="KW-0808">Transferase</keyword>
<dbReference type="CDD" id="cd00834">
    <property type="entry name" value="KAS_I_II"/>
    <property type="match status" value="1"/>
</dbReference>
<keyword evidence="9" id="KW-0276">Fatty acid metabolism</keyword>
<dbReference type="Proteomes" id="UP000293520">
    <property type="component" value="Unassembled WGS sequence"/>
</dbReference>
<dbReference type="InterPro" id="IPR016039">
    <property type="entry name" value="Thiolase-like"/>
</dbReference>
<sequence length="409" mass="43349">MRRVVITGLGIVSPIGNNAGEVTESLKAGRSGIVFAPEYAEHGFRSQIHGMPRIVLEDHIDKRDLRFMGPGAAYNFIAMEQAIKDSGLEEGDVSNPRTGLIMGSGGPSTSNFFQAHQTVIEKGSPKRMGPFMVTRCMSSTNSATLATPFKIKGVNYSITSACSTSAHCIGNGVEQIQMNKQDIVFAGGGEELDWTLSCLFDAMGAMSSKYNDTPETASRPYDATRDGFVIAGGGGVVVLEELEHARARGARIYAEVTGYGATSDGYDMVAPSGEGGERSMRLALETLPEGRRVSYINAHGTSTPVGDIGEVRAIRRIWGEGNTPPISSTKSLTGHSLGATGVHEAIYCLLMLQNDFIAASANVTTLDPEIAPGEIATSRVDDAGLDSVLSNSFGFGGTNATLLMSKYRD</sequence>
<dbReference type="PANTHER" id="PTHR11712">
    <property type="entry name" value="POLYKETIDE SYNTHASE-RELATED"/>
    <property type="match status" value="1"/>
</dbReference>
<evidence type="ECO:0000256" key="15">
    <source>
        <dbReference type="ARBA" id="ARBA00042143"/>
    </source>
</evidence>
<dbReference type="EMBL" id="SISK01000004">
    <property type="protein sequence ID" value="TBN41158.1"/>
    <property type="molecule type" value="Genomic_DNA"/>
</dbReference>
<dbReference type="PROSITE" id="PS00606">
    <property type="entry name" value="KS3_1"/>
    <property type="match status" value="1"/>
</dbReference>
<evidence type="ECO:0000256" key="5">
    <source>
        <dbReference type="ARBA" id="ARBA00013191"/>
    </source>
</evidence>
<dbReference type="OrthoDB" id="9808669at2"/>
<dbReference type="FunFam" id="3.40.47.10:FF:000006">
    <property type="entry name" value="3-oxoacyl-[acyl-carrier-protein] synthase I"/>
    <property type="match status" value="1"/>
</dbReference>
<keyword evidence="21" id="KW-1185">Reference proteome</keyword>
<evidence type="ECO:0000256" key="12">
    <source>
        <dbReference type="ARBA" id="ARBA00023315"/>
    </source>
</evidence>
<comment type="caution">
    <text evidence="20">The sequence shown here is derived from an EMBL/GenBank/DDBJ whole genome shotgun (WGS) entry which is preliminary data.</text>
</comment>